<dbReference type="PANTHER" id="PTHR13124:SF12">
    <property type="entry name" value="LARGE RIBOSOMAL SUBUNIT PROTEIN ML46"/>
    <property type="match status" value="1"/>
</dbReference>
<accession>A0A4Z2BFD7</accession>
<evidence type="ECO:0000313" key="10">
    <source>
        <dbReference type="EMBL" id="TNM90458.1"/>
    </source>
</evidence>
<dbReference type="InterPro" id="IPR015797">
    <property type="entry name" value="NUDIX_hydrolase-like_dom_sf"/>
</dbReference>
<comment type="caution">
    <text evidence="10">The sequence shown here is derived from an EMBL/GenBank/DDBJ whole genome shotgun (WGS) entry which is preliminary data.</text>
</comment>
<dbReference type="GO" id="GO:0005762">
    <property type="term" value="C:mitochondrial large ribosomal subunit"/>
    <property type="evidence" value="ECO:0007669"/>
    <property type="project" value="TreeGrafter"/>
</dbReference>
<dbReference type="AlphaFoldDB" id="A0A4Z2BFD7"/>
<sequence length="298" mass="34248">MNAAKKMAAPCERMASRAVIPILSQFRRTWSKNNVFCQGFSTSFCRQTLQTRSVIEKVTSPWRLLAAVCLQRLPVISAKCTPIEQQFKEMLQQMELEKSLISDHEMRLLEDVERLRRKQAGDYDSDEEDSRGGQEIVLSQDLEDMWEQKLKNFEPAPRVRADAEKDLTSLERCMADSLLLLSEHQVGDKKLWLMPQSEWQEGETLRQTAERALASLSADFKATFLSNAPCGVYKYKLPKGARTDSLIGMKVFFFKAVLSHRAPPASTNKPFLWLKKSELEGYLKPAYMKKVERFLIDQ</sequence>
<dbReference type="Pfam" id="PF11788">
    <property type="entry name" value="MRP-L46"/>
    <property type="match status" value="1"/>
</dbReference>
<evidence type="ECO:0000256" key="6">
    <source>
        <dbReference type="ARBA" id="ARBA00023274"/>
    </source>
</evidence>
<name>A0A4Z2BFD7_9TELE</name>
<protein>
    <recommendedName>
        <fullName evidence="7">Large ribosomal subunit protein mL46</fullName>
    </recommendedName>
    <alternativeName>
        <fullName evidence="8">39S ribosomal protein L46, mitochondrial</fullName>
    </alternativeName>
</protein>
<feature type="domain" description="Large ribosomal subunit protein mL46 N-terminal" evidence="9">
    <location>
        <begin position="62"/>
        <end position="159"/>
    </location>
</feature>
<evidence type="ECO:0000256" key="1">
    <source>
        <dbReference type="ARBA" id="ARBA00004173"/>
    </source>
</evidence>
<dbReference type="GO" id="GO:0005743">
    <property type="term" value="C:mitochondrial inner membrane"/>
    <property type="evidence" value="ECO:0007669"/>
    <property type="project" value="UniProtKB-ARBA"/>
</dbReference>
<keyword evidence="4" id="KW-0689">Ribosomal protein</keyword>
<evidence type="ECO:0000259" key="9">
    <source>
        <dbReference type="Pfam" id="PF11788"/>
    </source>
</evidence>
<dbReference type="InterPro" id="IPR021757">
    <property type="entry name" value="Ribosomal_mL46_N"/>
</dbReference>
<keyword evidence="5" id="KW-0496">Mitochondrion</keyword>
<keyword evidence="11" id="KW-1185">Reference proteome</keyword>
<organism evidence="10 11">
    <name type="scientific">Takifugu bimaculatus</name>
    <dbReference type="NCBI Taxonomy" id="433685"/>
    <lineage>
        <taxon>Eukaryota</taxon>
        <taxon>Metazoa</taxon>
        <taxon>Chordata</taxon>
        <taxon>Craniata</taxon>
        <taxon>Vertebrata</taxon>
        <taxon>Euteleostomi</taxon>
        <taxon>Actinopterygii</taxon>
        <taxon>Neopterygii</taxon>
        <taxon>Teleostei</taxon>
        <taxon>Neoteleostei</taxon>
        <taxon>Acanthomorphata</taxon>
        <taxon>Eupercaria</taxon>
        <taxon>Tetraodontiformes</taxon>
        <taxon>Tetradontoidea</taxon>
        <taxon>Tetraodontidae</taxon>
        <taxon>Takifugu</taxon>
    </lineage>
</organism>
<evidence type="ECO:0000256" key="7">
    <source>
        <dbReference type="ARBA" id="ARBA00035190"/>
    </source>
</evidence>
<comment type="similarity">
    <text evidence="2">Belongs to the mitochondrion-specific ribosomal protein mL46 family.</text>
</comment>
<evidence type="ECO:0000256" key="8">
    <source>
        <dbReference type="ARBA" id="ARBA00035534"/>
    </source>
</evidence>
<dbReference type="InterPro" id="IPR040008">
    <property type="entry name" value="Ribosomal_mL46"/>
</dbReference>
<dbReference type="CDD" id="cd04661">
    <property type="entry name" value="NUDIX_MRP_L46"/>
    <property type="match status" value="1"/>
</dbReference>
<reference evidence="10 11" key="1">
    <citation type="submission" date="2019-04" db="EMBL/GenBank/DDBJ databases">
        <title>The sequence and de novo assembly of Takifugu bimaculatus genome using PacBio and Hi-C technologies.</title>
        <authorList>
            <person name="Xu P."/>
            <person name="Liu B."/>
            <person name="Zhou Z."/>
        </authorList>
    </citation>
    <scope>NUCLEOTIDE SEQUENCE [LARGE SCALE GENOMIC DNA]</scope>
    <source>
        <strain evidence="10">TB-2018</strain>
        <tissue evidence="10">Muscle</tissue>
    </source>
</reference>
<evidence type="ECO:0000256" key="2">
    <source>
        <dbReference type="ARBA" id="ARBA00009070"/>
    </source>
</evidence>
<dbReference type="InterPro" id="IPR033650">
    <property type="entry name" value="Ribosomal_mL46_NUDIX"/>
</dbReference>
<evidence type="ECO:0000256" key="5">
    <source>
        <dbReference type="ARBA" id="ARBA00023128"/>
    </source>
</evidence>
<dbReference type="EMBL" id="SWLE01000016">
    <property type="protein sequence ID" value="TNM90458.1"/>
    <property type="molecule type" value="Genomic_DNA"/>
</dbReference>
<dbReference type="FunFam" id="3.90.79.10:FF:000018">
    <property type="entry name" value="39S ribosomal protein L46, mitochondrial"/>
    <property type="match status" value="1"/>
</dbReference>
<proteinExistence type="inferred from homology"/>
<evidence type="ECO:0000313" key="11">
    <source>
        <dbReference type="Proteomes" id="UP000516260"/>
    </source>
</evidence>
<dbReference type="PANTHER" id="PTHR13124">
    <property type="entry name" value="39S RIBOSOMAL PROTEIN L46, MITOCHONDRIAL PRECURSOR-RELATED"/>
    <property type="match status" value="1"/>
</dbReference>
<keyword evidence="3" id="KW-0809">Transit peptide</keyword>
<evidence type="ECO:0000256" key="3">
    <source>
        <dbReference type="ARBA" id="ARBA00022946"/>
    </source>
</evidence>
<evidence type="ECO:0000256" key="4">
    <source>
        <dbReference type="ARBA" id="ARBA00022980"/>
    </source>
</evidence>
<gene>
    <name evidence="10" type="ORF">fugu_002747</name>
</gene>
<dbReference type="Gene3D" id="3.90.79.10">
    <property type="entry name" value="Nucleoside Triphosphate Pyrophosphohydrolase"/>
    <property type="match status" value="1"/>
</dbReference>
<keyword evidence="6" id="KW-0687">Ribonucleoprotein</keyword>
<comment type="subcellular location">
    <subcellularLocation>
        <location evidence="1">Mitochondrion</location>
    </subcellularLocation>
</comment>
<dbReference type="GO" id="GO:0003735">
    <property type="term" value="F:structural constituent of ribosome"/>
    <property type="evidence" value="ECO:0007669"/>
    <property type="project" value="InterPro"/>
</dbReference>
<dbReference type="Proteomes" id="UP000516260">
    <property type="component" value="Chromosome 3"/>
</dbReference>
<dbReference type="SUPFAM" id="SSF55811">
    <property type="entry name" value="Nudix"/>
    <property type="match status" value="1"/>
</dbReference>